<feature type="transmembrane region" description="Helical" evidence="1">
    <location>
        <begin position="12"/>
        <end position="30"/>
    </location>
</feature>
<evidence type="ECO:0000256" key="1">
    <source>
        <dbReference type="SAM" id="Phobius"/>
    </source>
</evidence>
<keyword evidence="3" id="KW-1185">Reference proteome</keyword>
<evidence type="ECO:0000313" key="3">
    <source>
        <dbReference type="Proteomes" id="UP001209854"/>
    </source>
</evidence>
<organism evidence="2 3">
    <name type="scientific">Endozoicomonas gorgoniicola</name>
    <dbReference type="NCBI Taxonomy" id="1234144"/>
    <lineage>
        <taxon>Bacteria</taxon>
        <taxon>Pseudomonadati</taxon>
        <taxon>Pseudomonadota</taxon>
        <taxon>Gammaproteobacteria</taxon>
        <taxon>Oceanospirillales</taxon>
        <taxon>Endozoicomonadaceae</taxon>
        <taxon>Endozoicomonas</taxon>
    </lineage>
</organism>
<accession>A0ABT3N239</accession>
<dbReference type="Proteomes" id="UP001209854">
    <property type="component" value="Unassembled WGS sequence"/>
</dbReference>
<comment type="caution">
    <text evidence="2">The sequence shown here is derived from an EMBL/GenBank/DDBJ whole genome shotgun (WGS) entry which is preliminary data.</text>
</comment>
<keyword evidence="1" id="KW-0472">Membrane</keyword>
<reference evidence="2 3" key="1">
    <citation type="submission" date="2022-10" db="EMBL/GenBank/DDBJ databases">
        <title>High-quality genome sequences of two octocoral-associated bacteria, Endozoicomonas euniceicola EF212 and Endozoicomonas gorgoniicola PS125.</title>
        <authorList>
            <person name="Chiou Y.-J."/>
            <person name="Chen Y.-H."/>
        </authorList>
    </citation>
    <scope>NUCLEOTIDE SEQUENCE [LARGE SCALE GENOMIC DNA]</scope>
    <source>
        <strain evidence="2 3">PS125</strain>
    </source>
</reference>
<keyword evidence="1" id="KW-1133">Transmembrane helix</keyword>
<protein>
    <submittedName>
        <fullName evidence="2">Uncharacterized protein</fullName>
    </submittedName>
</protein>
<name>A0ABT3N239_9GAMM</name>
<keyword evidence="1" id="KW-0812">Transmembrane</keyword>
<evidence type="ECO:0000313" key="2">
    <source>
        <dbReference type="EMBL" id="MCW7555700.1"/>
    </source>
</evidence>
<dbReference type="RefSeq" id="WP_262565454.1">
    <property type="nucleotide sequence ID" value="NZ_JAPFCC010000001.1"/>
</dbReference>
<proteinExistence type="predicted"/>
<sequence length="381" mass="44190">MTHSCTPDNSILVFPLFFFLPVSTFIELWGGPKGTGMFRLLEKETGIKIGISEKTLRKYLVPPVTKEPSNSVKTKLERWTHHPGQPGFLKQYFSDIESLTASRTGELEWNALIHSFKVGAAGRVYPKTLEYIERLLDEESDYYHKAKRQRQNLREFFKTVYTEPFFTRYGLPVSESLLTEAIEQDPEQLASHLSKQPDLIQSHLHACISLQMDILAHAEVEWFEDNLDQIPKKNHFQSRLLFILPKLEGDEEISPITLFFRMVRNHLGFSSWRAMAEHMEMEGESDIESRLRKLMGWVNVEQHPKHESVFGFLQRLVETKGDYISLYYDNLYLAASFMDGLLELFKSEVDRTKMSASKLLQAFSSYNEHFKRHKTAVIKGG</sequence>
<dbReference type="EMBL" id="JAPFCC010000001">
    <property type="protein sequence ID" value="MCW7555700.1"/>
    <property type="molecule type" value="Genomic_DNA"/>
</dbReference>
<gene>
    <name evidence="2" type="ORF">NX722_24340</name>
</gene>